<dbReference type="PANTHER" id="PTHR43398">
    <property type="entry name" value="DOLICHOL-PHOSPHATE MANNOSYLTRANSFERASE SUBUNIT 1"/>
    <property type="match status" value="1"/>
</dbReference>
<dbReference type="Gene3D" id="3.90.550.10">
    <property type="entry name" value="Spore Coat Polysaccharide Biosynthesis Protein SpsA, Chain A"/>
    <property type="match status" value="2"/>
</dbReference>
<dbReference type="AlphaFoldDB" id="J8HMG8"/>
<dbReference type="CDD" id="cd00761">
    <property type="entry name" value="Glyco_tranf_GTA_type"/>
    <property type="match status" value="1"/>
</dbReference>
<dbReference type="PATRIC" id="fig|1053226.3.peg.5459"/>
<evidence type="ECO:0000259" key="4">
    <source>
        <dbReference type="Pfam" id="PF00535"/>
    </source>
</evidence>
<dbReference type="GO" id="GO:0016020">
    <property type="term" value="C:membrane"/>
    <property type="evidence" value="ECO:0007669"/>
    <property type="project" value="GOC"/>
</dbReference>
<comment type="similarity">
    <text evidence="1">Belongs to the glycosyltransferase 2 family.</text>
</comment>
<accession>J8HMG8</accession>
<evidence type="ECO:0000256" key="1">
    <source>
        <dbReference type="ARBA" id="ARBA00006739"/>
    </source>
</evidence>
<dbReference type="InterPro" id="IPR039528">
    <property type="entry name" value="DPM1-like"/>
</dbReference>
<name>J8HMG8_BACCE</name>
<evidence type="ECO:0000313" key="6">
    <source>
        <dbReference type="Proteomes" id="UP000006960"/>
    </source>
</evidence>
<keyword evidence="2" id="KW-0328">Glycosyltransferase</keyword>
<dbReference type="GO" id="GO:0009247">
    <property type="term" value="P:glycolipid biosynthetic process"/>
    <property type="evidence" value="ECO:0007669"/>
    <property type="project" value="TreeGrafter"/>
</dbReference>
<evidence type="ECO:0000256" key="3">
    <source>
        <dbReference type="ARBA" id="ARBA00022679"/>
    </source>
</evidence>
<reference evidence="5 6" key="1">
    <citation type="submission" date="2012-04" db="EMBL/GenBank/DDBJ databases">
        <title>The Genome Sequence of Bacillus cereus VD048.</title>
        <authorList>
            <consortium name="The Broad Institute Genome Sequencing Platform"/>
            <consortium name="The Broad Institute Genome Sequencing Center for Infectious Disease"/>
            <person name="Feldgarden M."/>
            <person name="Van der Auwera G.A."/>
            <person name="Mahillon J."/>
            <person name="Duprez V."/>
            <person name="Timmery S."/>
            <person name="Mattelet C."/>
            <person name="Dierick K."/>
            <person name="Sun M."/>
            <person name="Yu Z."/>
            <person name="Zhu L."/>
            <person name="Hu X."/>
            <person name="Shank E.B."/>
            <person name="Swiecicka I."/>
            <person name="Hansen B.M."/>
            <person name="Andrup L."/>
            <person name="Young S.K."/>
            <person name="Zeng Q."/>
            <person name="Gargeya S."/>
            <person name="Fitzgerald M."/>
            <person name="Haas B."/>
            <person name="Abouelleil A."/>
            <person name="Alvarado L."/>
            <person name="Arachchi H.M."/>
            <person name="Berlin A."/>
            <person name="Chapman S.B."/>
            <person name="Goldberg J."/>
            <person name="Griggs A."/>
            <person name="Gujja S."/>
            <person name="Hansen M."/>
            <person name="Howarth C."/>
            <person name="Imamovic A."/>
            <person name="Larimer J."/>
            <person name="McCowen C."/>
            <person name="Montmayeur A."/>
            <person name="Murphy C."/>
            <person name="Neiman D."/>
            <person name="Pearson M."/>
            <person name="Priest M."/>
            <person name="Roberts A."/>
            <person name="Saif S."/>
            <person name="Shea T."/>
            <person name="Sisk P."/>
            <person name="Sykes S."/>
            <person name="Wortman J."/>
            <person name="Nusbaum C."/>
            <person name="Birren B."/>
        </authorList>
    </citation>
    <scope>NUCLEOTIDE SEQUENCE [LARGE SCALE GENOMIC DNA]</scope>
    <source>
        <strain evidence="5 6">VD048</strain>
    </source>
</reference>
<organism evidence="5 6">
    <name type="scientific">Bacillus cereus VD048</name>
    <dbReference type="NCBI Taxonomy" id="1053226"/>
    <lineage>
        <taxon>Bacteria</taxon>
        <taxon>Bacillati</taxon>
        <taxon>Bacillota</taxon>
        <taxon>Bacilli</taxon>
        <taxon>Bacillales</taxon>
        <taxon>Bacillaceae</taxon>
        <taxon>Bacillus</taxon>
        <taxon>Bacillus cereus group</taxon>
    </lineage>
</organism>
<gene>
    <name evidence="5" type="ORF">IIG_05363</name>
</gene>
<keyword evidence="3" id="KW-0808">Transferase</keyword>
<dbReference type="InterPro" id="IPR029044">
    <property type="entry name" value="Nucleotide-diphossugar_trans"/>
</dbReference>
<evidence type="ECO:0000313" key="5">
    <source>
        <dbReference type="EMBL" id="EJR26321.1"/>
    </source>
</evidence>
<dbReference type="GO" id="GO:0004582">
    <property type="term" value="F:dolichyl-phosphate beta-D-mannosyltransferase activity"/>
    <property type="evidence" value="ECO:0007669"/>
    <property type="project" value="InterPro"/>
</dbReference>
<evidence type="ECO:0000256" key="2">
    <source>
        <dbReference type="ARBA" id="ARBA00022676"/>
    </source>
</evidence>
<comment type="caution">
    <text evidence="5">The sequence shown here is derived from an EMBL/GenBank/DDBJ whole genome shotgun (WGS) entry which is preliminary data.</text>
</comment>
<dbReference type="Pfam" id="PF00535">
    <property type="entry name" value="Glycos_transf_2"/>
    <property type="match status" value="2"/>
</dbReference>
<protein>
    <recommendedName>
        <fullName evidence="4">Glycosyltransferase 2-like domain-containing protein</fullName>
    </recommendedName>
</protein>
<dbReference type="EMBL" id="AHEU01000046">
    <property type="protein sequence ID" value="EJR26321.1"/>
    <property type="molecule type" value="Genomic_DNA"/>
</dbReference>
<feature type="domain" description="Glycosyltransferase 2-like" evidence="4">
    <location>
        <begin position="25"/>
        <end position="132"/>
    </location>
</feature>
<feature type="domain" description="Glycosyltransferase 2-like" evidence="4">
    <location>
        <begin position="283"/>
        <end position="385"/>
    </location>
</feature>
<dbReference type="HOGENOM" id="CLU_049288_1_0_9"/>
<dbReference type="Proteomes" id="UP000006960">
    <property type="component" value="Unassembled WGS sequence"/>
</dbReference>
<proteinExistence type="inferred from homology"/>
<dbReference type="InterPro" id="IPR001173">
    <property type="entry name" value="Glyco_trans_2-like"/>
</dbReference>
<sequence length="536" mass="60041">MWLYVFLLFLMFVWKGKRDTSMRVSVVIPAHNEASTLSQVLVEVEKLEPYEIIVVDNGSTDGTREIALEHNCHVIYYRNPLGNDVGRAVGAKEAQGEIILFLDGDIVIESKELQRFVKGIQQGHQIVVNNLTWSVYLKMRPHYTTVGKCMLNRYLNKKELVVGSLIAIPHAMSREVIQNLGWWNLADPALFQAMAMSRGVDIADMASVDVIHTNKVRPVHTGTSPGSPYPKATSRIMGDHLRALQYVIETYGKRGGFSEGNRDREFIGKYKPVLLQKEKAKYSAIIPVSEEKMTIRSVIQEVKKAGIDEIIVVANGADAETIKQAKLENVIVVEFAKALGHNVARAIGAMHATADICLFVDGDFAIPAKKLIPFLHAIEDGNDVALNDLQCLLDMFHPADPISMGKYFVNLVAKRPDLWNNSLTAVPHAMHKKVIEKIGYEALVIPPLAQMKAILADFSISAIDFVDVIKPNRIRPEQHGFVNGRIPAFDRIFGDQLEAIAYLLQHTNERGSFTDGERDRDIILQLRREEENIDEC</sequence>
<dbReference type="PANTHER" id="PTHR43398:SF1">
    <property type="entry name" value="DOLICHOL-PHOSPHATE MANNOSYLTRANSFERASE SUBUNIT 1"/>
    <property type="match status" value="1"/>
</dbReference>
<dbReference type="SUPFAM" id="SSF53448">
    <property type="entry name" value="Nucleotide-diphospho-sugar transferases"/>
    <property type="match status" value="2"/>
</dbReference>